<proteinExistence type="predicted"/>
<dbReference type="eggNOG" id="ENOG502ZBTI">
    <property type="taxonomic scope" value="Bacteria"/>
</dbReference>
<gene>
    <name evidence="1" type="ORF">IO99_00525</name>
</gene>
<accession>A0A084JIB5</accession>
<dbReference type="RefSeq" id="WP_035128984.1">
    <property type="nucleotide sequence ID" value="NZ_JPMD01000001.1"/>
</dbReference>
<evidence type="ECO:0000313" key="2">
    <source>
        <dbReference type="Proteomes" id="UP000028542"/>
    </source>
</evidence>
<dbReference type="AlphaFoldDB" id="A0A084JIB5"/>
<comment type="caution">
    <text evidence="1">The sequence shown here is derived from an EMBL/GenBank/DDBJ whole genome shotgun (WGS) entry which is preliminary data.</text>
</comment>
<dbReference type="Proteomes" id="UP000028542">
    <property type="component" value="Unassembled WGS sequence"/>
</dbReference>
<protein>
    <submittedName>
        <fullName evidence="1">Uncharacterized protein</fullName>
    </submittedName>
</protein>
<sequence>MINNINLKNITVDSLRNYLKNDGWKLDESFPNKKVFLYKKKLDDDTFSITVPASSNFKDYSIRVNDIIELLSELYGKSSNIITERILNNSGDLYVIDNKEIEEIKNDKDIMSFRIMSKECENGSIPLEYGANIVEGLKKLILSAIFSEENPRPYFFRPSRDTHIELSRYKLAQTEVGSYIFNIEIENDYANQIEFDNTGIIQDISHQRKVIKRIQNGIQKVIQVRDNGNTEELFKTGYKSGLNANMCDALLSLKNEDNDLSIESTVKWSNKLPQPYGIVDKVVLKNDDFYIIKNISEKYKENKPMNTEVKGKITRLSNNKNSQGISIERNIVIKGKVDGKDRRIKVDLNDYDYMDACEAHKKDLEISVKGELTKNGKNWLIDNYKEFKVFDK</sequence>
<dbReference type="STRING" id="318464.IO99_00525"/>
<keyword evidence="2" id="KW-1185">Reference proteome</keyword>
<dbReference type="EMBL" id="JPMD01000001">
    <property type="protein sequence ID" value="KEZ88699.1"/>
    <property type="molecule type" value="Genomic_DNA"/>
</dbReference>
<name>A0A084JIB5_9CLOT</name>
<reference evidence="1 2" key="1">
    <citation type="submission" date="2014-07" db="EMBL/GenBank/DDBJ databases">
        <title>Draft genome of Clostridium sulfidigenes 113A isolated from sediments associated with methane hydrate from Krishna Godavari basin.</title>
        <authorList>
            <person name="Honkalas V.S."/>
            <person name="Dabir A.P."/>
            <person name="Arora P."/>
            <person name="Dhakephalkar P.K."/>
        </authorList>
    </citation>
    <scope>NUCLEOTIDE SEQUENCE [LARGE SCALE GENOMIC DNA]</scope>
    <source>
        <strain evidence="1 2">113A</strain>
    </source>
</reference>
<organism evidence="1 2">
    <name type="scientific">Clostridium sulfidigenes</name>
    <dbReference type="NCBI Taxonomy" id="318464"/>
    <lineage>
        <taxon>Bacteria</taxon>
        <taxon>Bacillati</taxon>
        <taxon>Bacillota</taxon>
        <taxon>Clostridia</taxon>
        <taxon>Eubacteriales</taxon>
        <taxon>Clostridiaceae</taxon>
        <taxon>Clostridium</taxon>
    </lineage>
</organism>
<evidence type="ECO:0000313" key="1">
    <source>
        <dbReference type="EMBL" id="KEZ88699.1"/>
    </source>
</evidence>